<reference evidence="8 9" key="1">
    <citation type="submission" date="2024-04" db="EMBL/GenBank/DDBJ databases">
        <authorList>
            <person name="Wu Y.S."/>
            <person name="Zhang L."/>
        </authorList>
    </citation>
    <scope>NUCLEOTIDE SEQUENCE [LARGE SCALE GENOMIC DNA]</scope>
    <source>
        <strain evidence="8 9">KG-01</strain>
    </source>
</reference>
<keyword evidence="3 5" id="KW-1133">Transmembrane helix</keyword>
<dbReference type="Pfam" id="PF04892">
    <property type="entry name" value="VanZ"/>
    <property type="match status" value="1"/>
</dbReference>
<feature type="transmembrane region" description="Helical" evidence="5">
    <location>
        <begin position="221"/>
        <end position="242"/>
    </location>
</feature>
<dbReference type="PANTHER" id="PTHR36834">
    <property type="entry name" value="MEMBRANE PROTEIN-RELATED"/>
    <property type="match status" value="1"/>
</dbReference>
<dbReference type="Pfam" id="PF06271">
    <property type="entry name" value="RDD"/>
    <property type="match status" value="1"/>
</dbReference>
<evidence type="ECO:0000256" key="3">
    <source>
        <dbReference type="ARBA" id="ARBA00022989"/>
    </source>
</evidence>
<feature type="transmembrane region" description="Helical" evidence="5">
    <location>
        <begin position="336"/>
        <end position="361"/>
    </location>
</feature>
<feature type="transmembrane region" description="Helical" evidence="5">
    <location>
        <begin position="6"/>
        <end position="29"/>
    </location>
</feature>
<feature type="transmembrane region" description="Helical" evidence="5">
    <location>
        <begin position="113"/>
        <end position="134"/>
    </location>
</feature>
<proteinExistence type="predicted"/>
<dbReference type="Proteomes" id="UP001398420">
    <property type="component" value="Unassembled WGS sequence"/>
</dbReference>
<name>A0ABU9LQQ1_9BACL</name>
<dbReference type="InterPro" id="IPR006976">
    <property type="entry name" value="VanZ-like"/>
</dbReference>
<evidence type="ECO:0000313" key="8">
    <source>
        <dbReference type="EMBL" id="MEL5989575.1"/>
    </source>
</evidence>
<dbReference type="InterPro" id="IPR010432">
    <property type="entry name" value="RDD"/>
</dbReference>
<keyword evidence="4 5" id="KW-0472">Membrane</keyword>
<feature type="transmembrane region" description="Helical" evidence="5">
    <location>
        <begin position="254"/>
        <end position="278"/>
    </location>
</feature>
<evidence type="ECO:0000259" key="6">
    <source>
        <dbReference type="Pfam" id="PF04892"/>
    </source>
</evidence>
<organism evidence="8 9">
    <name type="scientific">Kurthia gibsonii</name>
    <dbReference type="NCBI Taxonomy" id="33946"/>
    <lineage>
        <taxon>Bacteria</taxon>
        <taxon>Bacillati</taxon>
        <taxon>Bacillota</taxon>
        <taxon>Bacilli</taxon>
        <taxon>Bacillales</taxon>
        <taxon>Caryophanaceae</taxon>
        <taxon>Kurthia</taxon>
    </lineage>
</organism>
<evidence type="ECO:0000256" key="1">
    <source>
        <dbReference type="ARBA" id="ARBA00004141"/>
    </source>
</evidence>
<dbReference type="PANTHER" id="PTHR36834:SF1">
    <property type="entry name" value="INTEGRAL MEMBRANE PROTEIN"/>
    <property type="match status" value="1"/>
</dbReference>
<keyword evidence="2 5" id="KW-0812">Transmembrane</keyword>
<evidence type="ECO:0000256" key="5">
    <source>
        <dbReference type="SAM" id="Phobius"/>
    </source>
</evidence>
<evidence type="ECO:0000256" key="2">
    <source>
        <dbReference type="ARBA" id="ARBA00022692"/>
    </source>
</evidence>
<keyword evidence="9" id="KW-1185">Reference proteome</keyword>
<feature type="transmembrane region" description="Helical" evidence="5">
    <location>
        <begin position="299"/>
        <end position="316"/>
    </location>
</feature>
<sequence>MMAYSMPILTAAIVFGIVAVAIWIPWLIYTYRKYGYLPLSVLVISFSFIFYSLAAFFLVILPLPATRDTCAMQAPNTQHYSLIPFKFIEDTLKGNWLDIKNPATYVLLFKQPAFYQTFFNFLLLLPLGVYLRYYLVEKAYWWKATIVLFCTTLFFEITQLTGIYGIYNCAYRLFDVDDLMMNTFGGVIGYFIAPAVLAVFPSKKTIEERAAYLVEKDEVKPMSVLLAILIDLFLVDLSRQWIMVFTKHNEVTSFIVTTLLLIVFLVLIPIIWNGRTLGTAVMRFRYSSKLSKKTTISRLIKRFIAIYVAYFVGVIAGTLDNIHVTMNSPYYEASVFLALGSTIIFFILTIVIFIHIMLVIFGKGKRRFFFDEAANLFTTRK</sequence>
<comment type="caution">
    <text evidence="8">The sequence shown here is derived from an EMBL/GenBank/DDBJ whole genome shotgun (WGS) entry which is preliminary data.</text>
</comment>
<evidence type="ECO:0000313" key="9">
    <source>
        <dbReference type="Proteomes" id="UP001398420"/>
    </source>
</evidence>
<evidence type="ECO:0000256" key="4">
    <source>
        <dbReference type="ARBA" id="ARBA00023136"/>
    </source>
</evidence>
<feature type="transmembrane region" description="Helical" evidence="5">
    <location>
        <begin position="41"/>
        <end position="63"/>
    </location>
</feature>
<comment type="subcellular location">
    <subcellularLocation>
        <location evidence="1">Membrane</location>
        <topology evidence="1">Multi-pass membrane protein</topology>
    </subcellularLocation>
</comment>
<feature type="domain" description="VanZ-like" evidence="6">
    <location>
        <begin position="48"/>
        <end position="194"/>
    </location>
</feature>
<feature type="transmembrane region" description="Helical" evidence="5">
    <location>
        <begin position="179"/>
        <end position="200"/>
    </location>
</feature>
<gene>
    <name evidence="8" type="ORF">AAF454_14295</name>
</gene>
<protein>
    <submittedName>
        <fullName evidence="8">VanZ family protein</fullName>
    </submittedName>
</protein>
<dbReference type="RefSeq" id="WP_068456609.1">
    <property type="nucleotide sequence ID" value="NZ_JALKQX010000004.1"/>
</dbReference>
<evidence type="ECO:0000259" key="7">
    <source>
        <dbReference type="Pfam" id="PF06271"/>
    </source>
</evidence>
<dbReference type="EMBL" id="JBCEWA010000015">
    <property type="protein sequence ID" value="MEL5989575.1"/>
    <property type="molecule type" value="Genomic_DNA"/>
</dbReference>
<feature type="domain" description="RDD" evidence="7">
    <location>
        <begin position="223"/>
        <end position="375"/>
    </location>
</feature>
<dbReference type="InterPro" id="IPR053150">
    <property type="entry name" value="Teicoplanin_resist-assoc"/>
</dbReference>
<feature type="transmembrane region" description="Helical" evidence="5">
    <location>
        <begin position="146"/>
        <end position="167"/>
    </location>
</feature>
<accession>A0ABU9LQQ1</accession>